<dbReference type="GO" id="GO:0016301">
    <property type="term" value="F:kinase activity"/>
    <property type="evidence" value="ECO:0007669"/>
    <property type="project" value="UniProtKB-KW"/>
</dbReference>
<sequence length="234" mass="25757">MSNEDPVYADLHDHRGSPAQTLDKIIEWTLAAVLGTEAGIVLMRAKNSMETFAPTSDLVRDAHDWQVQLSEGPSFVVLDEVDHPSVIIGDTAEDPRFPTWGPKAAELGLRSVITSVLRTPDRRVGSLNVYSPEPHAFDLDDLEAVDVFARRAARAIVIAEEAQGREVALDTRKLIGQAQGMLMERFRIDGDRAFELLVRLSQQHNVKLRGVADLLVRNPSAGLDELESMLPSAS</sequence>
<dbReference type="SUPFAM" id="SSF52172">
    <property type="entry name" value="CheY-like"/>
    <property type="match status" value="1"/>
</dbReference>
<dbReference type="Pfam" id="PF03861">
    <property type="entry name" value="ANTAR"/>
    <property type="match status" value="1"/>
</dbReference>
<evidence type="ECO:0000259" key="5">
    <source>
        <dbReference type="PROSITE" id="PS50921"/>
    </source>
</evidence>
<dbReference type="InterPro" id="IPR003018">
    <property type="entry name" value="GAF"/>
</dbReference>
<dbReference type="EMBL" id="VDUX01000011">
    <property type="protein sequence ID" value="TXL56538.1"/>
    <property type="molecule type" value="Genomic_DNA"/>
</dbReference>
<keyword evidence="2" id="KW-0418">Kinase</keyword>
<accession>A0A5C8NG32</accession>
<dbReference type="InterPro" id="IPR005561">
    <property type="entry name" value="ANTAR"/>
</dbReference>
<dbReference type="OrthoDB" id="7466251at2"/>
<evidence type="ECO:0000313" key="7">
    <source>
        <dbReference type="Proteomes" id="UP000321571"/>
    </source>
</evidence>
<evidence type="ECO:0000256" key="2">
    <source>
        <dbReference type="ARBA" id="ARBA00022777"/>
    </source>
</evidence>
<dbReference type="InterPro" id="IPR012074">
    <property type="entry name" value="GAF_ANTAR"/>
</dbReference>
<keyword evidence="3" id="KW-0805">Transcription regulation</keyword>
<evidence type="ECO:0000256" key="3">
    <source>
        <dbReference type="ARBA" id="ARBA00023015"/>
    </source>
</evidence>
<dbReference type="SMART" id="SM01012">
    <property type="entry name" value="ANTAR"/>
    <property type="match status" value="1"/>
</dbReference>
<feature type="domain" description="ANTAR" evidence="5">
    <location>
        <begin position="155"/>
        <end position="216"/>
    </location>
</feature>
<keyword evidence="1" id="KW-0808">Transferase</keyword>
<dbReference type="InterPro" id="IPR011006">
    <property type="entry name" value="CheY-like_superfamily"/>
</dbReference>
<keyword evidence="7" id="KW-1185">Reference proteome</keyword>
<dbReference type="InterPro" id="IPR029016">
    <property type="entry name" value="GAF-like_dom_sf"/>
</dbReference>
<evidence type="ECO:0000256" key="4">
    <source>
        <dbReference type="ARBA" id="ARBA00023163"/>
    </source>
</evidence>
<dbReference type="AlphaFoldDB" id="A0A5C8NG32"/>
<dbReference type="Proteomes" id="UP000321571">
    <property type="component" value="Unassembled WGS sequence"/>
</dbReference>
<proteinExistence type="predicted"/>
<dbReference type="InterPro" id="IPR036388">
    <property type="entry name" value="WH-like_DNA-bd_sf"/>
</dbReference>
<evidence type="ECO:0000256" key="1">
    <source>
        <dbReference type="ARBA" id="ARBA00022679"/>
    </source>
</evidence>
<keyword evidence="4" id="KW-0804">Transcription</keyword>
<dbReference type="GO" id="GO:0003723">
    <property type="term" value="F:RNA binding"/>
    <property type="evidence" value="ECO:0007669"/>
    <property type="project" value="InterPro"/>
</dbReference>
<gene>
    <name evidence="6" type="ORF">FHP06_15775</name>
</gene>
<organism evidence="6 7">
    <name type="scientific">Aeromicrobium terrae</name>
    <dbReference type="NCBI Taxonomy" id="2498846"/>
    <lineage>
        <taxon>Bacteria</taxon>
        <taxon>Bacillati</taxon>
        <taxon>Actinomycetota</taxon>
        <taxon>Actinomycetes</taxon>
        <taxon>Propionibacteriales</taxon>
        <taxon>Nocardioidaceae</taxon>
        <taxon>Aeromicrobium</taxon>
    </lineage>
</organism>
<comment type="caution">
    <text evidence="6">The sequence shown here is derived from an EMBL/GenBank/DDBJ whole genome shotgun (WGS) entry which is preliminary data.</text>
</comment>
<dbReference type="RefSeq" id="WP_147687867.1">
    <property type="nucleotide sequence ID" value="NZ_VDUX01000011.1"/>
</dbReference>
<dbReference type="PIRSF" id="PIRSF036625">
    <property type="entry name" value="GAF_ANTAR"/>
    <property type="match status" value="1"/>
</dbReference>
<dbReference type="PROSITE" id="PS50921">
    <property type="entry name" value="ANTAR"/>
    <property type="match status" value="1"/>
</dbReference>
<dbReference type="Pfam" id="PF01590">
    <property type="entry name" value="GAF"/>
    <property type="match status" value="1"/>
</dbReference>
<reference evidence="6 7" key="1">
    <citation type="submission" date="2019-06" db="EMBL/GenBank/DDBJ databases">
        <title>Aeromicrobium sp. nov., isolated from a maize field.</title>
        <authorList>
            <person name="Lin S.-Y."/>
            <person name="Tsai C.-F."/>
            <person name="Young C.-C."/>
        </authorList>
    </citation>
    <scope>NUCLEOTIDE SEQUENCE [LARGE SCALE GENOMIC DNA]</scope>
    <source>
        <strain evidence="6 7">CC-CFT486</strain>
    </source>
</reference>
<protein>
    <submittedName>
        <fullName evidence="6">GAF and ANTAR domain-containing protein</fullName>
    </submittedName>
</protein>
<dbReference type="SUPFAM" id="SSF55781">
    <property type="entry name" value="GAF domain-like"/>
    <property type="match status" value="1"/>
</dbReference>
<dbReference type="Gene3D" id="3.30.450.40">
    <property type="match status" value="1"/>
</dbReference>
<dbReference type="Gene3D" id="1.10.10.10">
    <property type="entry name" value="Winged helix-like DNA-binding domain superfamily/Winged helix DNA-binding domain"/>
    <property type="match status" value="1"/>
</dbReference>
<name>A0A5C8NG32_9ACTN</name>
<evidence type="ECO:0000313" key="6">
    <source>
        <dbReference type="EMBL" id="TXL56538.1"/>
    </source>
</evidence>